<dbReference type="Proteomes" id="UP000015663">
    <property type="component" value="Unassembled WGS sequence"/>
</dbReference>
<gene>
    <name evidence="2" type="ORF">L934_04390</name>
</gene>
<reference evidence="2 3" key="1">
    <citation type="journal article" date="2013" name="Genome Announc.">
        <title>Draft Genome Sequences of Helicobacter pylori Strains Isolated from Regions of Low and High Gastric Cancer Risk in Colombia.</title>
        <authorList>
            <person name="Sheh A."/>
            <person name="Piazuelo M.B."/>
            <person name="Wilson K.T."/>
            <person name="Correa P."/>
            <person name="Fox J.G."/>
        </authorList>
    </citation>
    <scope>NUCLEOTIDE SEQUENCE [LARGE SCALE GENOMIC DNA]</scope>
    <source>
        <strain evidence="2 3">PZ5080</strain>
    </source>
</reference>
<dbReference type="GO" id="GO:0004540">
    <property type="term" value="F:RNA nuclease activity"/>
    <property type="evidence" value="ECO:0007669"/>
    <property type="project" value="InterPro"/>
</dbReference>
<protein>
    <submittedName>
        <fullName evidence="2">Gp9, Cpp15</fullName>
    </submittedName>
</protein>
<name>T2SRW1_HELPX</name>
<organism evidence="2 3">
    <name type="scientific">Helicobacter pylori PZ5080</name>
    <dbReference type="NCBI Taxonomy" id="1337394"/>
    <lineage>
        <taxon>Bacteria</taxon>
        <taxon>Pseudomonadati</taxon>
        <taxon>Campylobacterota</taxon>
        <taxon>Epsilonproteobacteria</taxon>
        <taxon>Campylobacterales</taxon>
        <taxon>Helicobacteraceae</taxon>
        <taxon>Helicobacter</taxon>
    </lineage>
</organism>
<dbReference type="Gene3D" id="3.40.50.1010">
    <property type="entry name" value="5'-nuclease"/>
    <property type="match status" value="1"/>
</dbReference>
<evidence type="ECO:0000259" key="1">
    <source>
        <dbReference type="Pfam" id="PF01936"/>
    </source>
</evidence>
<dbReference type="InterPro" id="IPR021139">
    <property type="entry name" value="NYN"/>
</dbReference>
<evidence type="ECO:0000313" key="3">
    <source>
        <dbReference type="Proteomes" id="UP000015663"/>
    </source>
</evidence>
<comment type="caution">
    <text evidence="2">The sequence shown here is derived from an EMBL/GenBank/DDBJ whole genome shotgun (WGS) entry which is preliminary data.</text>
</comment>
<dbReference type="PATRIC" id="fig|1337394.3.peg.344"/>
<sequence length="227" mass="26671">MSKKVAILVDGDFFIRCYKSHLKKQSGDKYESLNPKKLAHHTHTYCLKHINKKNEELYRIFFYDCKPLEKKVYYPHTQKALDLSKSSTYKERKELHEHLISKPCLALRLGYLDANNARWVIRDQEKEKKLFKGEIYITDFTNDDFIYHAKQKGVDIKIELDIATLALKKLVQKIVLISGDSDFVPASKLARVEGIIFTLDPMGNHIREDLKEHIDYLTTRLPQFKQQ</sequence>
<dbReference type="Pfam" id="PF01936">
    <property type="entry name" value="NYN"/>
    <property type="match status" value="1"/>
</dbReference>
<feature type="domain" description="NYN" evidence="1">
    <location>
        <begin position="116"/>
        <end position="196"/>
    </location>
</feature>
<proteinExistence type="predicted"/>
<dbReference type="AlphaFoldDB" id="T2SRW1"/>
<accession>T2SRW1</accession>
<dbReference type="EMBL" id="ASYV01000052">
    <property type="protein sequence ID" value="EQD94970.1"/>
    <property type="molecule type" value="Genomic_DNA"/>
</dbReference>
<dbReference type="CDD" id="cd18722">
    <property type="entry name" value="PIN_NicB-like"/>
    <property type="match status" value="1"/>
</dbReference>
<evidence type="ECO:0000313" key="2">
    <source>
        <dbReference type="EMBL" id="EQD94970.1"/>
    </source>
</evidence>